<evidence type="ECO:0000313" key="2">
    <source>
        <dbReference type="Proteomes" id="UP000653480"/>
    </source>
</evidence>
<dbReference type="Proteomes" id="UP000653480">
    <property type="component" value="Unassembled WGS sequence"/>
</dbReference>
<dbReference type="EMBL" id="BMMN01000003">
    <property type="protein sequence ID" value="GGO08424.1"/>
    <property type="molecule type" value="Genomic_DNA"/>
</dbReference>
<dbReference type="RefSeq" id="WP_167748231.1">
    <property type="nucleotide sequence ID" value="NZ_BMMN01000003.1"/>
</dbReference>
<gene>
    <name evidence="1" type="ORF">GCM10011574_22930</name>
</gene>
<sequence length="46" mass="4948">MTAATDEPGRQFEDQGTVVSAEKELLSRAYLAYNGQDVDGLPVTFG</sequence>
<protein>
    <submittedName>
        <fullName evidence="1">Uncharacterized protein</fullName>
    </submittedName>
</protein>
<evidence type="ECO:0000313" key="1">
    <source>
        <dbReference type="EMBL" id="GGO08424.1"/>
    </source>
</evidence>
<organism evidence="1 2">
    <name type="scientific">Microbispora bryophytorum</name>
    <dbReference type="NCBI Taxonomy" id="1460882"/>
    <lineage>
        <taxon>Bacteria</taxon>
        <taxon>Bacillati</taxon>
        <taxon>Actinomycetota</taxon>
        <taxon>Actinomycetes</taxon>
        <taxon>Streptosporangiales</taxon>
        <taxon>Streptosporangiaceae</taxon>
        <taxon>Microbispora</taxon>
    </lineage>
</organism>
<reference evidence="1" key="2">
    <citation type="submission" date="2020-09" db="EMBL/GenBank/DDBJ databases">
        <authorList>
            <person name="Sun Q."/>
            <person name="Zhou Y."/>
        </authorList>
    </citation>
    <scope>NUCLEOTIDE SEQUENCE</scope>
    <source>
        <strain evidence="1">CGMCC 4.7138</strain>
    </source>
</reference>
<dbReference type="AlphaFoldDB" id="A0A8H9LCX1"/>
<proteinExistence type="predicted"/>
<reference evidence="1" key="1">
    <citation type="journal article" date="2014" name="Int. J. Syst. Evol. Microbiol.">
        <title>Complete genome sequence of Corynebacterium casei LMG S-19264T (=DSM 44701T), isolated from a smear-ripened cheese.</title>
        <authorList>
            <consortium name="US DOE Joint Genome Institute (JGI-PGF)"/>
            <person name="Walter F."/>
            <person name="Albersmeier A."/>
            <person name="Kalinowski J."/>
            <person name="Ruckert C."/>
        </authorList>
    </citation>
    <scope>NUCLEOTIDE SEQUENCE</scope>
    <source>
        <strain evidence="1">CGMCC 4.7138</strain>
    </source>
</reference>
<accession>A0A8H9LCX1</accession>
<keyword evidence="2" id="KW-1185">Reference proteome</keyword>
<name>A0A8H9LCX1_9ACTN</name>
<comment type="caution">
    <text evidence="1">The sequence shown here is derived from an EMBL/GenBank/DDBJ whole genome shotgun (WGS) entry which is preliminary data.</text>
</comment>